<dbReference type="InterPro" id="IPR011659">
    <property type="entry name" value="WD40"/>
</dbReference>
<proteinExistence type="predicted"/>
<dbReference type="AlphaFoldDB" id="A0A656D4E9"/>
<dbReference type="PANTHER" id="PTHR42776:SF27">
    <property type="entry name" value="DIPEPTIDYL PEPTIDASE FAMILY MEMBER 6"/>
    <property type="match status" value="1"/>
</dbReference>
<keyword evidence="5" id="KW-0031">Aminopeptidase</keyword>
<dbReference type="InterPro" id="IPR002469">
    <property type="entry name" value="Peptidase_S9B_N"/>
</dbReference>
<name>A0A656D4E9_KRYT1</name>
<evidence type="ECO:0000256" key="2">
    <source>
        <dbReference type="ARBA" id="ARBA00022825"/>
    </source>
</evidence>
<dbReference type="Gene3D" id="2.120.10.30">
    <property type="entry name" value="TolB, C-terminal domain"/>
    <property type="match status" value="2"/>
</dbReference>
<dbReference type="EMBL" id="CZVU01000008">
    <property type="protein sequence ID" value="CUS97716.1"/>
    <property type="molecule type" value="Genomic_DNA"/>
</dbReference>
<accession>A0A656D4E9</accession>
<keyword evidence="5" id="KW-0645">Protease</keyword>
<keyword evidence="1" id="KW-0378">Hydrolase</keyword>
<reference evidence="5 6" key="1">
    <citation type="submission" date="2015-11" db="EMBL/GenBank/DDBJ databases">
        <authorList>
            <person name="Varghese N."/>
        </authorList>
    </citation>
    <scope>NUCLEOTIDE SEQUENCE [LARGE SCALE GENOMIC DNA]</scope>
    <source>
        <strain evidence="5 6">JGI-24</strain>
    </source>
</reference>
<keyword evidence="2" id="KW-0720">Serine protease</keyword>
<evidence type="ECO:0000256" key="1">
    <source>
        <dbReference type="ARBA" id="ARBA00022801"/>
    </source>
</evidence>
<dbReference type="SUPFAM" id="SSF53474">
    <property type="entry name" value="alpha/beta-Hydrolases"/>
    <property type="match status" value="1"/>
</dbReference>
<dbReference type="OrthoDB" id="384284at2"/>
<feature type="domain" description="Dipeptidylpeptidase IV N-terminal" evidence="4">
    <location>
        <begin position="215"/>
        <end position="276"/>
    </location>
</feature>
<dbReference type="GO" id="GO:0004252">
    <property type="term" value="F:serine-type endopeptidase activity"/>
    <property type="evidence" value="ECO:0007669"/>
    <property type="project" value="TreeGrafter"/>
</dbReference>
<organism evidence="5 6">
    <name type="scientific">Kryptobacter tengchongensis</name>
    <dbReference type="NCBI Taxonomy" id="1643429"/>
    <lineage>
        <taxon>Bacteria</taxon>
        <taxon>Pseudomonadati</taxon>
        <taxon>Candidatus Kryptoniota</taxon>
        <taxon>Candidatus Kryptobacter</taxon>
    </lineage>
</organism>
<sequence>MRKIIFSLIVIFLSFSLLCAQVQKKKFTIRDMLSINVPSQIDISPDGKNIVFVLSKVDFEESKYNTDLYIISSDGGEVRQLTFSKENERNPKFSPDGKFIAFISNRKANADEKETKEQIWLLPVDGGEAYKLTNSPEGVISFQWLPDSKGILYLTQETLPKPEKEKKERDKKLKFDPTIVDREKYRKEFYIIDVKTKKEKKIFTGDYGIDQFDVSPDGKLIVYNTNYTGDIDDSKKFDLWILEIETGKSKQLTKRPGGERQPKWSPDGRYIAFVADLDPKFTYSQEELFIVDPQTGDLKILTENFDVGIVGYEFSRSEPGVIYARTASGVYTHIYTVSIDGKVKEFLGGEKVFGDIAVSDKVISFLIEDKYNAPDIYVFKNGELKKITNLNPQLENFTFGEQTVIRWKSFDGWTIEGILVKPVNFETGKRYPMLVAVHGGPYGRIQNTLRQYYNLQVWANEGYLVFAPNFRGSSGYTNKFGISNFKDLGGGDFKDIMTGIDYIVKELKIADENKLGIFGGSYGGYMTNWAITQTDRFKAAVSMFGIFNLITDYSNSYLPSWEPDYLGDYYWNNLKIYLERSPFYYVKNIKTPVLIMHGDEDPNTFISNSKEMYQALKHLGKTVEFVRYPREAHGFREPNHRIDEFYRCLEWFNKYLLGIEPDKKPIVRVDEWVRADGWEIKIVKVNKNVNYSGFDTTRKFVEIELLFKAGENAKPFEITVTSDFTLFDLAGNKVSSSGIPVEVSGVKGLLTGDIKTTLEAKGENRYYPLKLAFDVVNLKGEMKFKISKFPQFEFLVD</sequence>
<dbReference type="InterPro" id="IPR001375">
    <property type="entry name" value="Peptidase_S9_cat"/>
</dbReference>
<evidence type="ECO:0000259" key="3">
    <source>
        <dbReference type="Pfam" id="PF00326"/>
    </source>
</evidence>
<gene>
    <name evidence="5" type="ORF">JGI24_00324</name>
</gene>
<dbReference type="Pfam" id="PF00326">
    <property type="entry name" value="Peptidase_S9"/>
    <property type="match status" value="1"/>
</dbReference>
<dbReference type="SUPFAM" id="SSF82171">
    <property type="entry name" value="DPP6 N-terminal domain-like"/>
    <property type="match status" value="1"/>
</dbReference>
<dbReference type="InterPro" id="IPR011042">
    <property type="entry name" value="6-blade_b-propeller_TolB-like"/>
</dbReference>
<dbReference type="GO" id="GO:0006508">
    <property type="term" value="P:proteolysis"/>
    <property type="evidence" value="ECO:0007669"/>
    <property type="project" value="InterPro"/>
</dbReference>
<dbReference type="InterPro" id="IPR029058">
    <property type="entry name" value="AB_hydrolase_fold"/>
</dbReference>
<protein>
    <submittedName>
        <fullName evidence="5">Dipeptidyl aminopeptidase/acylaminoacyl peptidase</fullName>
    </submittedName>
</protein>
<dbReference type="RefSeq" id="WP_159420554.1">
    <property type="nucleotide sequence ID" value="NZ_CZVU01000008.1"/>
</dbReference>
<dbReference type="Proteomes" id="UP000243065">
    <property type="component" value="Unassembled WGS sequence"/>
</dbReference>
<dbReference type="GO" id="GO:0004177">
    <property type="term" value="F:aminopeptidase activity"/>
    <property type="evidence" value="ECO:0007669"/>
    <property type="project" value="UniProtKB-KW"/>
</dbReference>
<dbReference type="Gene3D" id="3.40.50.1820">
    <property type="entry name" value="alpha/beta hydrolase"/>
    <property type="match status" value="1"/>
</dbReference>
<dbReference type="PANTHER" id="PTHR42776">
    <property type="entry name" value="SERINE PEPTIDASE S9 FAMILY MEMBER"/>
    <property type="match status" value="1"/>
</dbReference>
<evidence type="ECO:0000313" key="6">
    <source>
        <dbReference type="Proteomes" id="UP000243065"/>
    </source>
</evidence>
<keyword evidence="6" id="KW-1185">Reference proteome</keyword>
<evidence type="ECO:0000313" key="5">
    <source>
        <dbReference type="EMBL" id="CUS97716.1"/>
    </source>
</evidence>
<evidence type="ECO:0000259" key="4">
    <source>
        <dbReference type="Pfam" id="PF00930"/>
    </source>
</evidence>
<dbReference type="Pfam" id="PF07676">
    <property type="entry name" value="PD40"/>
    <property type="match status" value="1"/>
</dbReference>
<dbReference type="Pfam" id="PF00930">
    <property type="entry name" value="DPPIV_N"/>
    <property type="match status" value="1"/>
</dbReference>
<feature type="domain" description="Peptidase S9 prolyl oligopeptidase catalytic" evidence="3">
    <location>
        <begin position="453"/>
        <end position="656"/>
    </location>
</feature>